<feature type="coiled-coil region" evidence="12">
    <location>
        <begin position="30"/>
        <end position="75"/>
    </location>
</feature>
<keyword evidence="8" id="KW-0808">Transferase</keyword>
<dbReference type="Pfam" id="PF24626">
    <property type="entry name" value="SH3_Tf2-1"/>
    <property type="match status" value="1"/>
</dbReference>
<keyword evidence="6" id="KW-0229">DNA integration</keyword>
<dbReference type="GO" id="GO:0008270">
    <property type="term" value="F:zinc ion binding"/>
    <property type="evidence" value="ECO:0007669"/>
    <property type="project" value="UniProtKB-KW"/>
</dbReference>
<keyword evidence="7" id="KW-0695">RNA-directed DNA polymerase</keyword>
<keyword evidence="4" id="KW-0378">Hydrolase</keyword>
<evidence type="ECO:0000256" key="8">
    <source>
        <dbReference type="ARBA" id="ARBA00022932"/>
    </source>
</evidence>
<dbReference type="Gene3D" id="3.10.10.10">
    <property type="entry name" value="HIV Type 1 Reverse Transcriptase, subunit A, domain 1"/>
    <property type="match status" value="1"/>
</dbReference>
<sequence>MEPPTLQELTEHGQRMELKGTDLQKFIRDQQTHYRDLRAAEREREKEEKEFQLKREALEIEKLKLQEEQGRAELDMKDDIDSYLRRFERYAAAQKWAVETWAVNLSALLRGRALDAYALLPQDQALNYEALKTSLLKRFERTEDGFRHRFRKCRPEAGETFSQFAVRLGSYLNRWIELCKVDHSFEGLFDLMLRDQFLSMCSKDLLLFLKERIPKTIDEMCVLADQYKEARNANILSLVHSGRKDSNPEPKGGASKSQQTQNDQKKPKDTQPAGKEIRCHKCLKIGHFANQCRNRNSTAIAIGQDGATKSNSYQDRPGKCSAFTSVTTTTSVSIANSTDLVNTSSCNVSASLEDMPTCDGRLNEHSVTVLRDTGCNGVVVRKDLIRDSQLTGKSRVCVLADGSRVEVPVACVSIDTPYFIGEVEAWCLKNPLYDLIIGNIPKAREPRDPDMNWSPNIVNAVVTRQQARREGKKTKPIYVPDIIDSSVSPDELRAAQEEDATLEKIRGLVGQDVDTDAKVHFIQKKGMIYRIFQSSNVENGKKFTQLVVPKKFRLKVLSLAHESPMSGHLGTGRTTGKVLTEFYWPGVQADVRRYCQSCDICQRTTPKGRTTKVPLGQMPIIDEPFRRVAVDLVGPIQPATDRGNRYILTLVDFASRYPEAVALKGIEAERVAEALVDMFCRLGVPSEMLTDMGTQFTSELMAETSRLLSFRQLTTTPYHPMCNGLVERFNGTLKQMLRRLCSERPKDWDRYLSAALFAYRDTTQESLGFSPFELVYGHAVRGPMRILRELWTKEVTDPDVKSTYQYVVDLKERLESTCQLAKENLEKSSQRYRTYYNIRARKRDMKEGEKVLVLLPTASNKLLMQWRGPYKIVQKVGSVDYKIDMEGKIKIFHANMLKRYVDRSDSDDFYRDIVGVAVIDVDEDSPMDENDLDDPPSHSTSEGPQDVNVSDELGENEKHEIKTLLCEYSDVLTDSPGLTNLAKHVIRLTSDKPVRTKPYPLPFMSREIVCEEVRRMLETEIIEPSKSPYSSPIVIVKKKDGSNRFCIDFRAVNRVTVFDAETIPNADDIFVQLAGCRYVSKFDLCKGYWQLPLDETSKCITAFQTPLGLFQFKVMPFGLVNASASFSRLMRKLLYGMQSIDNFIDDVIIYTKSFQEHMQIVREFLERLRVANLTAKPSKCLIGFKSLECLGYIAGDEKLQPVPEKVTAIQRFAQPTTKKQVRRMHPMQVLGQFYSKRKMV</sequence>
<evidence type="ECO:0000256" key="1">
    <source>
        <dbReference type="ARBA" id="ARBA00022670"/>
    </source>
</evidence>
<dbReference type="Gene3D" id="3.30.70.270">
    <property type="match status" value="1"/>
</dbReference>
<dbReference type="FunFam" id="3.30.420.10:FF:000032">
    <property type="entry name" value="Retrovirus-related Pol polyprotein from transposon 297-like Protein"/>
    <property type="match status" value="1"/>
</dbReference>
<dbReference type="InterPro" id="IPR043502">
    <property type="entry name" value="DNA/RNA_pol_sf"/>
</dbReference>
<dbReference type="InterPro" id="IPR001878">
    <property type="entry name" value="Znf_CCHC"/>
</dbReference>
<dbReference type="GeneID" id="111113872"/>
<keyword evidence="1" id="KW-0645">Protease</keyword>
<evidence type="ECO:0000256" key="9">
    <source>
        <dbReference type="ARBA" id="ARBA00023125"/>
    </source>
</evidence>
<dbReference type="GO" id="GO:0006508">
    <property type="term" value="P:proteolysis"/>
    <property type="evidence" value="ECO:0007669"/>
    <property type="project" value="UniProtKB-KW"/>
</dbReference>
<dbReference type="AlphaFoldDB" id="A0A8B8BWW8"/>
<dbReference type="InterPro" id="IPR036397">
    <property type="entry name" value="RNaseH_sf"/>
</dbReference>
<keyword evidence="3" id="KW-0064">Aspartyl protease</keyword>
<accession>A0A8B8BWW8</accession>
<dbReference type="GO" id="GO:0003964">
    <property type="term" value="F:RNA-directed DNA polymerase activity"/>
    <property type="evidence" value="ECO:0007669"/>
    <property type="project" value="UniProtKB-KW"/>
</dbReference>
<protein>
    <submittedName>
        <fullName evidence="18">Uncharacterized protein LOC111113872</fullName>
    </submittedName>
</protein>
<dbReference type="KEGG" id="cvn:111113872"/>
<evidence type="ECO:0000256" key="4">
    <source>
        <dbReference type="ARBA" id="ARBA00022801"/>
    </source>
</evidence>
<dbReference type="SUPFAM" id="SSF57756">
    <property type="entry name" value="Retrovirus zinc finger-like domains"/>
    <property type="match status" value="1"/>
</dbReference>
<dbReference type="SMART" id="SM00343">
    <property type="entry name" value="ZnF_C2HC"/>
    <property type="match status" value="1"/>
</dbReference>
<dbReference type="PROSITE" id="PS50994">
    <property type="entry name" value="INTEGRASE"/>
    <property type="match status" value="1"/>
</dbReference>
<dbReference type="InterPro" id="IPR000477">
    <property type="entry name" value="RT_dom"/>
</dbReference>
<dbReference type="PROSITE" id="PS50878">
    <property type="entry name" value="RT_POL"/>
    <property type="match status" value="1"/>
</dbReference>
<feature type="domain" description="CCHC-type" evidence="14">
    <location>
        <begin position="278"/>
        <end position="294"/>
    </location>
</feature>
<evidence type="ECO:0000259" key="14">
    <source>
        <dbReference type="PROSITE" id="PS50158"/>
    </source>
</evidence>
<evidence type="ECO:0000256" key="3">
    <source>
        <dbReference type="ARBA" id="ARBA00022750"/>
    </source>
</evidence>
<dbReference type="Pfam" id="PF00078">
    <property type="entry name" value="RVT_1"/>
    <property type="match status" value="1"/>
</dbReference>
<dbReference type="CDD" id="cd00303">
    <property type="entry name" value="retropepsin_like"/>
    <property type="match status" value="1"/>
</dbReference>
<dbReference type="RefSeq" id="XP_022307872.1">
    <property type="nucleotide sequence ID" value="XM_022452164.1"/>
</dbReference>
<dbReference type="OrthoDB" id="414530at2759"/>
<keyword evidence="11" id="KW-0862">Zinc</keyword>
<evidence type="ECO:0000256" key="2">
    <source>
        <dbReference type="ARBA" id="ARBA00022723"/>
    </source>
</evidence>
<evidence type="ECO:0000256" key="13">
    <source>
        <dbReference type="SAM" id="MobiDB-lite"/>
    </source>
</evidence>
<evidence type="ECO:0000256" key="7">
    <source>
        <dbReference type="ARBA" id="ARBA00022918"/>
    </source>
</evidence>
<dbReference type="Proteomes" id="UP000694844">
    <property type="component" value="Chromosome 9"/>
</dbReference>
<keyword evidence="2" id="KW-0479">Metal-binding</keyword>
<evidence type="ECO:0000256" key="6">
    <source>
        <dbReference type="ARBA" id="ARBA00022908"/>
    </source>
</evidence>
<dbReference type="SUPFAM" id="SSF53098">
    <property type="entry name" value="Ribonuclease H-like"/>
    <property type="match status" value="1"/>
</dbReference>
<dbReference type="GO" id="GO:0006310">
    <property type="term" value="P:DNA recombination"/>
    <property type="evidence" value="ECO:0007669"/>
    <property type="project" value="UniProtKB-KW"/>
</dbReference>
<keyword evidence="10" id="KW-0233">DNA recombination</keyword>
<keyword evidence="12" id="KW-0175">Coiled coil</keyword>
<dbReference type="GO" id="GO:0003887">
    <property type="term" value="F:DNA-directed DNA polymerase activity"/>
    <property type="evidence" value="ECO:0007669"/>
    <property type="project" value="UniProtKB-KW"/>
</dbReference>
<dbReference type="Gene3D" id="1.10.4020.10">
    <property type="entry name" value="DNA breaking-rejoining enzymes"/>
    <property type="match status" value="1"/>
</dbReference>
<evidence type="ECO:0000259" key="15">
    <source>
        <dbReference type="PROSITE" id="PS50878"/>
    </source>
</evidence>
<evidence type="ECO:0000256" key="11">
    <source>
        <dbReference type="PROSITE-ProRule" id="PRU00047"/>
    </source>
</evidence>
<feature type="region of interest" description="Disordered" evidence="13">
    <location>
        <begin position="241"/>
        <end position="273"/>
    </location>
</feature>
<dbReference type="CDD" id="cd01647">
    <property type="entry name" value="RT_LTR"/>
    <property type="match status" value="1"/>
</dbReference>
<keyword evidence="9" id="KW-0238">DNA-binding</keyword>
<dbReference type="InterPro" id="IPR001584">
    <property type="entry name" value="Integrase_cat-core"/>
</dbReference>
<feature type="region of interest" description="Disordered" evidence="13">
    <location>
        <begin position="924"/>
        <end position="952"/>
    </location>
</feature>
<reference evidence="18" key="1">
    <citation type="submission" date="2025-08" db="UniProtKB">
        <authorList>
            <consortium name="RefSeq"/>
        </authorList>
    </citation>
    <scope>IDENTIFICATION</scope>
    <source>
        <tissue evidence="18">Whole sample</tissue>
    </source>
</reference>
<dbReference type="Pfam" id="PF17921">
    <property type="entry name" value="Integrase_H2C2"/>
    <property type="match status" value="1"/>
</dbReference>
<dbReference type="FunFam" id="1.10.340.70:FF:000001">
    <property type="entry name" value="Retrovirus-related Pol polyprotein from transposon gypsy-like Protein"/>
    <property type="match status" value="1"/>
</dbReference>
<feature type="compositionally biased region" description="Acidic residues" evidence="13">
    <location>
        <begin position="924"/>
        <end position="934"/>
    </location>
</feature>
<feature type="compositionally biased region" description="Basic and acidic residues" evidence="13">
    <location>
        <begin position="263"/>
        <end position="273"/>
    </location>
</feature>
<organism evidence="17 18">
    <name type="scientific">Crassostrea virginica</name>
    <name type="common">Eastern oyster</name>
    <dbReference type="NCBI Taxonomy" id="6565"/>
    <lineage>
        <taxon>Eukaryota</taxon>
        <taxon>Metazoa</taxon>
        <taxon>Spiralia</taxon>
        <taxon>Lophotrochozoa</taxon>
        <taxon>Mollusca</taxon>
        <taxon>Bivalvia</taxon>
        <taxon>Autobranchia</taxon>
        <taxon>Pteriomorphia</taxon>
        <taxon>Ostreida</taxon>
        <taxon>Ostreoidea</taxon>
        <taxon>Ostreidae</taxon>
        <taxon>Crassostrea</taxon>
    </lineage>
</organism>
<evidence type="ECO:0000256" key="12">
    <source>
        <dbReference type="SAM" id="Coils"/>
    </source>
</evidence>
<dbReference type="PANTHER" id="PTHR37984">
    <property type="entry name" value="PROTEIN CBG26694"/>
    <property type="match status" value="1"/>
</dbReference>
<dbReference type="InterPro" id="IPR012337">
    <property type="entry name" value="RNaseH-like_sf"/>
</dbReference>
<keyword evidence="8" id="KW-0548">Nucleotidyltransferase</keyword>
<dbReference type="Pfam" id="PF00665">
    <property type="entry name" value="rve"/>
    <property type="match status" value="1"/>
</dbReference>
<dbReference type="InterPro" id="IPR036875">
    <property type="entry name" value="Znf_CCHC_sf"/>
</dbReference>
<evidence type="ECO:0000256" key="5">
    <source>
        <dbReference type="ARBA" id="ARBA00022842"/>
    </source>
</evidence>
<dbReference type="GO" id="GO:0004190">
    <property type="term" value="F:aspartic-type endopeptidase activity"/>
    <property type="evidence" value="ECO:0007669"/>
    <property type="project" value="UniProtKB-KW"/>
</dbReference>
<dbReference type="InterPro" id="IPR038269">
    <property type="entry name" value="SCAN_sf"/>
</dbReference>
<dbReference type="InterPro" id="IPR056924">
    <property type="entry name" value="SH3_Tf2-1"/>
</dbReference>
<evidence type="ECO:0000256" key="10">
    <source>
        <dbReference type="ARBA" id="ARBA00023172"/>
    </source>
</evidence>
<dbReference type="SUPFAM" id="SSF56672">
    <property type="entry name" value="DNA/RNA polymerases"/>
    <property type="match status" value="1"/>
</dbReference>
<dbReference type="PROSITE" id="PS50158">
    <property type="entry name" value="ZF_CCHC"/>
    <property type="match status" value="1"/>
</dbReference>
<keyword evidence="11" id="KW-0863">Zinc-finger</keyword>
<dbReference type="GO" id="GO:0003677">
    <property type="term" value="F:DNA binding"/>
    <property type="evidence" value="ECO:0007669"/>
    <property type="project" value="UniProtKB-KW"/>
</dbReference>
<dbReference type="SUPFAM" id="SSF47353">
    <property type="entry name" value="Retrovirus capsid dimerization domain-like"/>
    <property type="match status" value="1"/>
</dbReference>
<evidence type="ECO:0000313" key="18">
    <source>
        <dbReference type="RefSeq" id="XP_022307872.1"/>
    </source>
</evidence>
<dbReference type="InterPro" id="IPR043128">
    <property type="entry name" value="Rev_trsase/Diguanyl_cyclase"/>
</dbReference>
<dbReference type="PANTHER" id="PTHR37984:SF15">
    <property type="entry name" value="INTEGRASE CATALYTIC DOMAIN-CONTAINING PROTEIN"/>
    <property type="match status" value="1"/>
</dbReference>
<gene>
    <name evidence="18" type="primary">LOC111113872</name>
</gene>
<dbReference type="Gene3D" id="1.10.340.70">
    <property type="match status" value="1"/>
</dbReference>
<keyword evidence="8" id="KW-0239">DNA-directed DNA polymerase</keyword>
<feature type="domain" description="Integrase catalytic" evidence="16">
    <location>
        <begin position="615"/>
        <end position="779"/>
    </location>
</feature>
<keyword evidence="5" id="KW-0460">Magnesium</keyword>
<name>A0A8B8BWW8_CRAVI</name>
<dbReference type="InterPro" id="IPR041588">
    <property type="entry name" value="Integrase_H2C2"/>
</dbReference>
<dbReference type="GO" id="GO:0015074">
    <property type="term" value="P:DNA integration"/>
    <property type="evidence" value="ECO:0007669"/>
    <property type="project" value="UniProtKB-KW"/>
</dbReference>
<evidence type="ECO:0000313" key="17">
    <source>
        <dbReference type="Proteomes" id="UP000694844"/>
    </source>
</evidence>
<evidence type="ECO:0000259" key="16">
    <source>
        <dbReference type="PROSITE" id="PS50994"/>
    </source>
</evidence>
<feature type="domain" description="Reverse transcriptase" evidence="15">
    <location>
        <begin position="1017"/>
        <end position="1194"/>
    </location>
</feature>
<proteinExistence type="predicted"/>
<dbReference type="InterPro" id="IPR050951">
    <property type="entry name" value="Retrovirus_Pol_polyprotein"/>
</dbReference>
<dbReference type="Gene3D" id="3.30.420.10">
    <property type="entry name" value="Ribonuclease H-like superfamily/Ribonuclease H"/>
    <property type="match status" value="1"/>
</dbReference>
<keyword evidence="17" id="KW-1185">Reference proteome</keyword>